<gene>
    <name evidence="7" type="ORF">BCR32DRAFT_267523</name>
</gene>
<reference evidence="7 8" key="1">
    <citation type="submission" date="2016-08" db="EMBL/GenBank/DDBJ databases">
        <title>A Parts List for Fungal Cellulosomes Revealed by Comparative Genomics.</title>
        <authorList>
            <consortium name="DOE Joint Genome Institute"/>
            <person name="Haitjema C.H."/>
            <person name="Gilmore S.P."/>
            <person name="Henske J.K."/>
            <person name="Solomon K.V."/>
            <person name="De Groot R."/>
            <person name="Kuo A."/>
            <person name="Mondo S.J."/>
            <person name="Salamov A.A."/>
            <person name="Labutti K."/>
            <person name="Zhao Z."/>
            <person name="Chiniquy J."/>
            <person name="Barry K."/>
            <person name="Brewer H.M."/>
            <person name="Purvine S.O."/>
            <person name="Wright A.T."/>
            <person name="Boxma B."/>
            <person name="Van Alen T."/>
            <person name="Hackstein J.H."/>
            <person name="Baker S.E."/>
            <person name="Grigoriev I.V."/>
            <person name="O'Malley M.A."/>
        </authorList>
    </citation>
    <scope>NUCLEOTIDE SEQUENCE [LARGE SCALE GENOMIC DNA]</scope>
    <source>
        <strain evidence="7 8">S4</strain>
    </source>
</reference>
<evidence type="ECO:0000256" key="3">
    <source>
        <dbReference type="ARBA" id="ARBA00022833"/>
    </source>
</evidence>
<dbReference type="Proteomes" id="UP000193944">
    <property type="component" value="Unassembled WGS sequence"/>
</dbReference>
<evidence type="ECO:0000256" key="1">
    <source>
        <dbReference type="ARBA" id="ARBA00022723"/>
    </source>
</evidence>
<protein>
    <recommendedName>
        <fullName evidence="6">AN1-type domain-containing protein</fullName>
    </recommendedName>
</protein>
<evidence type="ECO:0000256" key="4">
    <source>
        <dbReference type="PROSITE-ProRule" id="PRU00449"/>
    </source>
</evidence>
<evidence type="ECO:0000256" key="5">
    <source>
        <dbReference type="SAM" id="MobiDB-lite"/>
    </source>
</evidence>
<dbReference type="PROSITE" id="PS51039">
    <property type="entry name" value="ZF_AN1"/>
    <property type="match status" value="1"/>
</dbReference>
<dbReference type="InterPro" id="IPR000058">
    <property type="entry name" value="Znf_AN1"/>
</dbReference>
<dbReference type="SUPFAM" id="SSF118310">
    <property type="entry name" value="AN1-like Zinc finger"/>
    <property type="match status" value="1"/>
</dbReference>
<evidence type="ECO:0000256" key="2">
    <source>
        <dbReference type="ARBA" id="ARBA00022771"/>
    </source>
</evidence>
<keyword evidence="3" id="KW-0862">Zinc</keyword>
<feature type="region of interest" description="Disordered" evidence="5">
    <location>
        <begin position="74"/>
        <end position="136"/>
    </location>
</feature>
<dbReference type="GO" id="GO:0008270">
    <property type="term" value="F:zinc ion binding"/>
    <property type="evidence" value="ECO:0007669"/>
    <property type="project" value="UniProtKB-KW"/>
</dbReference>
<sequence length="136" mass="16312">MKVSTKQDEEIDKLVKIIENPEIENVKDPSLCPVKGCKTKITLMGILCEHCEKKYCIKHRLPEDHSEICRKRNNKEEQRQFKKESFHFIEKEKKESGSGEKTTMEEDRVELEKRFHSQLKKQQNQRKKKNKKKKKK</sequence>
<keyword evidence="8" id="KW-1185">Reference proteome</keyword>
<evidence type="ECO:0000313" key="8">
    <source>
        <dbReference type="Proteomes" id="UP000193944"/>
    </source>
</evidence>
<proteinExistence type="predicted"/>
<dbReference type="OrthoDB" id="431929at2759"/>
<organism evidence="7 8">
    <name type="scientific">Anaeromyces robustus</name>
    <dbReference type="NCBI Taxonomy" id="1754192"/>
    <lineage>
        <taxon>Eukaryota</taxon>
        <taxon>Fungi</taxon>
        <taxon>Fungi incertae sedis</taxon>
        <taxon>Chytridiomycota</taxon>
        <taxon>Chytridiomycota incertae sedis</taxon>
        <taxon>Neocallimastigomycetes</taxon>
        <taxon>Neocallimastigales</taxon>
        <taxon>Neocallimastigaceae</taxon>
        <taxon>Anaeromyces</taxon>
    </lineage>
</organism>
<dbReference type="SMART" id="SM00154">
    <property type="entry name" value="ZnF_AN1"/>
    <property type="match status" value="1"/>
</dbReference>
<evidence type="ECO:0000259" key="6">
    <source>
        <dbReference type="PROSITE" id="PS51039"/>
    </source>
</evidence>
<comment type="caution">
    <text evidence="7">The sequence shown here is derived from an EMBL/GenBank/DDBJ whole genome shotgun (WGS) entry which is preliminary data.</text>
</comment>
<keyword evidence="1" id="KW-0479">Metal-binding</keyword>
<dbReference type="Pfam" id="PF01428">
    <property type="entry name" value="zf-AN1"/>
    <property type="match status" value="1"/>
</dbReference>
<dbReference type="EMBL" id="MCFG01000091">
    <property type="protein sequence ID" value="ORX82593.1"/>
    <property type="molecule type" value="Genomic_DNA"/>
</dbReference>
<accession>A0A1Y1XA24</accession>
<feature type="compositionally biased region" description="Basic and acidic residues" evidence="5">
    <location>
        <begin position="74"/>
        <end position="115"/>
    </location>
</feature>
<dbReference type="InterPro" id="IPR035896">
    <property type="entry name" value="AN1-like_Znf"/>
</dbReference>
<name>A0A1Y1XA24_9FUNG</name>
<feature type="compositionally biased region" description="Basic residues" evidence="5">
    <location>
        <begin position="116"/>
        <end position="136"/>
    </location>
</feature>
<keyword evidence="2 4" id="KW-0863">Zinc-finger</keyword>
<feature type="domain" description="AN1-type" evidence="6">
    <location>
        <begin position="26"/>
        <end position="75"/>
    </location>
</feature>
<evidence type="ECO:0000313" key="7">
    <source>
        <dbReference type="EMBL" id="ORX82593.1"/>
    </source>
</evidence>
<dbReference type="AlphaFoldDB" id="A0A1Y1XA24"/>
<reference evidence="7 8" key="2">
    <citation type="submission" date="2016-08" db="EMBL/GenBank/DDBJ databases">
        <title>Pervasive Adenine N6-methylation of Active Genes in Fungi.</title>
        <authorList>
            <consortium name="DOE Joint Genome Institute"/>
            <person name="Mondo S.J."/>
            <person name="Dannebaum R.O."/>
            <person name="Kuo R.C."/>
            <person name="Labutti K."/>
            <person name="Haridas S."/>
            <person name="Kuo A."/>
            <person name="Salamov A."/>
            <person name="Ahrendt S.R."/>
            <person name="Lipzen A."/>
            <person name="Sullivan W."/>
            <person name="Andreopoulos W.B."/>
            <person name="Clum A."/>
            <person name="Lindquist E."/>
            <person name="Daum C."/>
            <person name="Ramamoorthy G.K."/>
            <person name="Gryganskyi A."/>
            <person name="Culley D."/>
            <person name="Magnuson J.K."/>
            <person name="James T.Y."/>
            <person name="O'Malley M.A."/>
            <person name="Stajich J.E."/>
            <person name="Spatafora J.W."/>
            <person name="Visel A."/>
            <person name="Grigoriev I.V."/>
        </authorList>
    </citation>
    <scope>NUCLEOTIDE SEQUENCE [LARGE SCALE GENOMIC DNA]</scope>
    <source>
        <strain evidence="7 8">S4</strain>
    </source>
</reference>
<dbReference type="Gene3D" id="4.10.1110.10">
    <property type="entry name" value="AN1-like Zinc finger"/>
    <property type="match status" value="1"/>
</dbReference>